<feature type="domain" description="DinB-like" evidence="1">
    <location>
        <begin position="18"/>
        <end position="142"/>
    </location>
</feature>
<evidence type="ECO:0000313" key="2">
    <source>
        <dbReference type="EMBL" id="KNB53703.1"/>
    </source>
</evidence>
<sequence>MNDPTATVTERSAEQLLRLEELVGILTDAQYVHRPRDASGIAPHVRHCVDHYSAILAGADSGTVDYDRRTRGGVLERDRGAALARLANVRTRVSTMPPRALGYPVEVLTVVGADGAVARTRSTVGRELLFVSHHAVHHLAMIAPIARSLGVPVPPDFGYAPATLAAGAGPAPA</sequence>
<dbReference type="PANTHER" id="PTHR39473:SF1">
    <property type="entry name" value="DINB-LIKE DOMAIN-CONTAINING PROTEIN"/>
    <property type="match status" value="1"/>
</dbReference>
<dbReference type="Pfam" id="PF12867">
    <property type="entry name" value="DinB_2"/>
    <property type="match status" value="1"/>
</dbReference>
<dbReference type="RefSeq" id="WP_049714427.1">
    <property type="nucleotide sequence ID" value="NZ_LFXA01000002.1"/>
</dbReference>
<keyword evidence="3" id="KW-1185">Reference proteome</keyword>
<evidence type="ECO:0000313" key="3">
    <source>
        <dbReference type="Proteomes" id="UP000037288"/>
    </source>
</evidence>
<protein>
    <recommendedName>
        <fullName evidence="1">DinB-like domain-containing protein</fullName>
    </recommendedName>
</protein>
<dbReference type="PATRIC" id="fig|1678637.3.peg.779"/>
<dbReference type="EMBL" id="LFXA01000002">
    <property type="protein sequence ID" value="KNB53703.1"/>
    <property type="molecule type" value="Genomic_DNA"/>
</dbReference>
<proteinExistence type="predicted"/>
<dbReference type="SUPFAM" id="SSF109854">
    <property type="entry name" value="DinB/YfiT-like putative metalloenzymes"/>
    <property type="match status" value="1"/>
</dbReference>
<name>A0A0K9XK86_9ACTN</name>
<dbReference type="STRING" id="1678637.AC230_03555"/>
<gene>
    <name evidence="2" type="ORF">AC230_03555</name>
</gene>
<organism evidence="2 3">
    <name type="scientific">Streptomyces caatingaensis</name>
    <dbReference type="NCBI Taxonomy" id="1678637"/>
    <lineage>
        <taxon>Bacteria</taxon>
        <taxon>Bacillati</taxon>
        <taxon>Actinomycetota</taxon>
        <taxon>Actinomycetes</taxon>
        <taxon>Kitasatosporales</taxon>
        <taxon>Streptomycetaceae</taxon>
        <taxon>Streptomyces</taxon>
    </lineage>
</organism>
<dbReference type="InterPro" id="IPR034660">
    <property type="entry name" value="DinB/YfiT-like"/>
</dbReference>
<dbReference type="InterPro" id="IPR024775">
    <property type="entry name" value="DinB-like"/>
</dbReference>
<dbReference type="OrthoDB" id="1162179at2"/>
<reference evidence="3" key="1">
    <citation type="submission" date="2015-07" db="EMBL/GenBank/DDBJ databases">
        <title>Draft genome sequence of Streptomyces sp. CMAA 1322, a bacterium isolated from Caatinga biome, from dry forest semiarid of Brazil.</title>
        <authorList>
            <person name="Santos S.N."/>
            <person name="Gacesa R."/>
            <person name="Taketani R.G."/>
            <person name="Long P.F."/>
            <person name="Melo I.S."/>
        </authorList>
    </citation>
    <scope>NUCLEOTIDE SEQUENCE [LARGE SCALE GENOMIC DNA]</scope>
    <source>
        <strain evidence="3">CMAA 1322</strain>
    </source>
</reference>
<accession>A0A0K9XK86</accession>
<dbReference type="AlphaFoldDB" id="A0A0K9XK86"/>
<comment type="caution">
    <text evidence="2">The sequence shown here is derived from an EMBL/GenBank/DDBJ whole genome shotgun (WGS) entry which is preliminary data.</text>
</comment>
<dbReference type="PANTHER" id="PTHR39473">
    <property type="match status" value="1"/>
</dbReference>
<evidence type="ECO:0000259" key="1">
    <source>
        <dbReference type="Pfam" id="PF12867"/>
    </source>
</evidence>
<dbReference type="Proteomes" id="UP000037288">
    <property type="component" value="Unassembled WGS sequence"/>
</dbReference>